<dbReference type="GO" id="GO:0016020">
    <property type="term" value="C:membrane"/>
    <property type="evidence" value="ECO:0007669"/>
    <property type="project" value="GOC"/>
</dbReference>
<accession>A0A0A1VRP7</accession>
<dbReference type="InterPro" id="IPR051689">
    <property type="entry name" value="Sterol_desaturase/TMEM195"/>
</dbReference>
<evidence type="ECO:0000313" key="10">
    <source>
        <dbReference type="Proteomes" id="UP000030321"/>
    </source>
</evidence>
<evidence type="ECO:0000256" key="4">
    <source>
        <dbReference type="ARBA" id="ARBA00023002"/>
    </source>
</evidence>
<organism evidence="9 10">
    <name type="scientific">Microcystis aeruginosa NIES-44</name>
    <dbReference type="NCBI Taxonomy" id="449439"/>
    <lineage>
        <taxon>Bacteria</taxon>
        <taxon>Bacillati</taxon>
        <taxon>Cyanobacteriota</taxon>
        <taxon>Cyanophyceae</taxon>
        <taxon>Oscillatoriophycideae</taxon>
        <taxon>Chroococcales</taxon>
        <taxon>Microcystaceae</taxon>
        <taxon>Microcystis</taxon>
    </lineage>
</organism>
<dbReference type="GO" id="GO:0006643">
    <property type="term" value="P:membrane lipid metabolic process"/>
    <property type="evidence" value="ECO:0007669"/>
    <property type="project" value="TreeGrafter"/>
</dbReference>
<reference evidence="10" key="1">
    <citation type="journal article" date="2015" name="Genome">
        <title>Whole Genome Sequence of the Non-Microcystin-Producing Microcystis aeruginosa Strain NIES-44.</title>
        <authorList>
            <person name="Okano K."/>
            <person name="Miyata N."/>
            <person name="Ozaki Y."/>
        </authorList>
    </citation>
    <scope>NUCLEOTIDE SEQUENCE [LARGE SCALE GENOMIC DNA]</scope>
    <source>
        <strain evidence="10">NIES-44</strain>
    </source>
</reference>
<dbReference type="PANTHER" id="PTHR21624:SF1">
    <property type="entry name" value="ALKYLGLYCEROL MONOOXYGENASE"/>
    <property type="match status" value="1"/>
</dbReference>
<evidence type="ECO:0000256" key="7">
    <source>
        <dbReference type="SAM" id="Phobius"/>
    </source>
</evidence>
<feature type="transmembrane region" description="Helical" evidence="7">
    <location>
        <begin position="131"/>
        <end position="151"/>
    </location>
</feature>
<dbReference type="GO" id="GO:0050479">
    <property type="term" value="F:glyceryl-ether monooxygenase activity"/>
    <property type="evidence" value="ECO:0007669"/>
    <property type="project" value="TreeGrafter"/>
</dbReference>
<feature type="transmembrane region" description="Helical" evidence="7">
    <location>
        <begin position="79"/>
        <end position="98"/>
    </location>
</feature>
<dbReference type="PANTHER" id="PTHR21624">
    <property type="entry name" value="STEROL DESATURASE-RELATED PROTEIN"/>
    <property type="match status" value="1"/>
</dbReference>
<comment type="caution">
    <text evidence="9">The sequence shown here is derived from an EMBL/GenBank/DDBJ whole genome shotgun (WGS) entry which is preliminary data.</text>
</comment>
<evidence type="ECO:0000256" key="1">
    <source>
        <dbReference type="ARBA" id="ARBA00004127"/>
    </source>
</evidence>
<dbReference type="InterPro" id="IPR006694">
    <property type="entry name" value="Fatty_acid_hydroxylase"/>
</dbReference>
<evidence type="ECO:0000256" key="5">
    <source>
        <dbReference type="ARBA" id="ARBA00023098"/>
    </source>
</evidence>
<dbReference type="Pfam" id="PF04116">
    <property type="entry name" value="FA_hydroxylase"/>
    <property type="match status" value="1"/>
</dbReference>
<keyword evidence="6 7" id="KW-0472">Membrane</keyword>
<name>A0A0A1VRP7_MICAE</name>
<feature type="domain" description="Fatty acid hydroxylase" evidence="8">
    <location>
        <begin position="85"/>
        <end position="222"/>
    </location>
</feature>
<protein>
    <submittedName>
        <fullName evidence="9">Sterol desaturase-like protein</fullName>
    </submittedName>
</protein>
<dbReference type="GO" id="GO:0008610">
    <property type="term" value="P:lipid biosynthetic process"/>
    <property type="evidence" value="ECO:0007669"/>
    <property type="project" value="InterPro"/>
</dbReference>
<keyword evidence="2 7" id="KW-0812">Transmembrane</keyword>
<proteinExistence type="predicted"/>
<keyword evidence="5" id="KW-0443">Lipid metabolism</keyword>
<dbReference type="GO" id="GO:0012505">
    <property type="term" value="C:endomembrane system"/>
    <property type="evidence" value="ECO:0007669"/>
    <property type="project" value="UniProtKB-SubCell"/>
</dbReference>
<evidence type="ECO:0000256" key="2">
    <source>
        <dbReference type="ARBA" id="ARBA00022692"/>
    </source>
</evidence>
<dbReference type="GO" id="GO:0005506">
    <property type="term" value="F:iron ion binding"/>
    <property type="evidence" value="ECO:0007669"/>
    <property type="project" value="InterPro"/>
</dbReference>
<feature type="transmembrane region" description="Helical" evidence="7">
    <location>
        <begin position="6"/>
        <end position="23"/>
    </location>
</feature>
<dbReference type="Proteomes" id="UP000030321">
    <property type="component" value="Unassembled WGS sequence"/>
</dbReference>
<evidence type="ECO:0000259" key="8">
    <source>
        <dbReference type="Pfam" id="PF04116"/>
    </source>
</evidence>
<keyword evidence="3 7" id="KW-1133">Transmembrane helix</keyword>
<comment type="subcellular location">
    <subcellularLocation>
        <location evidence="1">Endomembrane system</location>
        <topology evidence="1">Multi-pass membrane protein</topology>
    </subcellularLocation>
</comment>
<evidence type="ECO:0000256" key="6">
    <source>
        <dbReference type="ARBA" id="ARBA00023136"/>
    </source>
</evidence>
<evidence type="ECO:0000256" key="3">
    <source>
        <dbReference type="ARBA" id="ARBA00022989"/>
    </source>
</evidence>
<dbReference type="EMBL" id="BBPA01000019">
    <property type="protein sequence ID" value="GAL92138.1"/>
    <property type="molecule type" value="Genomic_DNA"/>
</dbReference>
<dbReference type="AlphaFoldDB" id="A0A0A1VRP7"/>
<sequence>MLEKNYLQVITLSSFIILIAWTISHKSSRGHLRTKTCQDWLLDGSGLAIQGIFMPLLQALLFSELCQHLTTDYQGCLKLSLIPSFILSFVMVDYLYYWNHRLLHLKLFWPVHQVHHTVNQMDVFGTSRNTIWTSLLIIYLWINPLFLYLLAKPTGYLLGVSLTSALDLWRHSRLLIAPNSCWAKVLSPWLILPEDHAWHHGRETRDYNYGANLKIWDKFHGTYYQCQESPSALGITTSLNLMQKLFFPFL</sequence>
<evidence type="ECO:0000313" key="9">
    <source>
        <dbReference type="EMBL" id="GAL92138.1"/>
    </source>
</evidence>
<gene>
    <name evidence="9" type="ORF">N44_00426</name>
</gene>
<keyword evidence="4" id="KW-0560">Oxidoreductase</keyword>